<dbReference type="OrthoDB" id="264795at2759"/>
<feature type="domain" description="SAC3/GANP/THP3 conserved" evidence="2">
    <location>
        <begin position="66"/>
        <end position="372"/>
    </location>
</feature>
<organism evidence="3 4">
    <name type="scientific">Smittium culicis</name>
    <dbReference type="NCBI Taxonomy" id="133412"/>
    <lineage>
        <taxon>Eukaryota</taxon>
        <taxon>Fungi</taxon>
        <taxon>Fungi incertae sedis</taxon>
        <taxon>Zoopagomycota</taxon>
        <taxon>Kickxellomycotina</taxon>
        <taxon>Harpellomycetes</taxon>
        <taxon>Harpellales</taxon>
        <taxon>Legeriomycetaceae</taxon>
        <taxon>Smittium</taxon>
    </lineage>
</organism>
<feature type="region of interest" description="Disordered" evidence="1">
    <location>
        <begin position="487"/>
        <end position="509"/>
    </location>
</feature>
<evidence type="ECO:0000313" key="4">
    <source>
        <dbReference type="Proteomes" id="UP000187429"/>
    </source>
</evidence>
<dbReference type="InterPro" id="IPR005062">
    <property type="entry name" value="SAC3/GANP/THP3_conserved"/>
</dbReference>
<evidence type="ECO:0000259" key="2">
    <source>
        <dbReference type="Pfam" id="PF03399"/>
    </source>
</evidence>
<evidence type="ECO:0000256" key="1">
    <source>
        <dbReference type="SAM" id="MobiDB-lite"/>
    </source>
</evidence>
<sequence length="1371" mass="156379">MNIGLVSNDERDQRFNKAVDTNRYMQLKEHRENLRSEYIKKGILDDPNAKMSLTNARAIVGTCLKMCPEFEAEEREYQKGLDKLEMIPGTEKVDRNAAVKTYHRSAAGNEQPLPEDIRTPETLSKTMDYLINKILASDEKMCDSHQFIRDRTRSIRQDFSLQNIRDIRSIKVYERIARYHILSVHMLSEESFFSEAQEMEQLKKTLQSLLEFYDEARLKSGSNSQITENESEMRAYHLLAHMRSMDGRLLAERLPDSIFWSPIFQQSLKLTQLAQCSNSLIGRNEPPNLDCAQNFFTTFFKQVKSNKTPYLLACVAEFHFVDIRRSSLKALNKSIHYQENFEYPTPKLTEILGFDSINECVEFCTAYSLKSNELTTGLGQKFRKVYVMIEPELKPKRKKNILILEKKRVGLSNSDIVNFNSISSTPLRIDSPISNPIPQATQPNRLYSKILLNGVSKPDIACENKPPIKSLALNAIDKEKLKSSFNLAKSETNKPAQQVSVLSETKNPFRSTQTTAIKSEAVSFDFSKAFPEDKNKPSPFNNQPTPSITSQKQTPFNPPPSFSISNNTSPIPKSNSNTEIKNSSTLIPNEVKKNSIGFSFNSNLSLAETNSNVNSLSFSLKQPTQPLSIPITTANLLKTESPPKNEKTKPLFENPISSFSNPNINNSFPPSEKSNNQLHVSFGKKRENISLTEISKNIYNELVSDIISDLVTSDLLTRKKNYSLFNELTEQISENLFEHSIYSLTYQMSFSILYKEKADEFYKDRMVQYSFSKWLSNTRKIIYNKTKIQKQKEIVSSLLSKSDSLFLKSQVQNVNRNVLHLKPVDVVSICGSINSYVNEDLRSSPYKNRLIKQETNHTLRSKVLPTEIKSQLWESASLGQNMCSVLESLTNFKSFNTPTIYSSDLKNTLVKSNIAVWCSSDASLAMRWFWWQLDSRLDQFNNQDRFEGVARFLCDKVELNFCEGEFINSNLKSLEFEPDAHIIFLESPSRIDSMQYWNEFNLMLEKISVFSDSYLNEHTTKDKLVQPPLILVYLWPSENLSNPRMNNICDQFFKFGLQLRLEKNLFSSCKVEALTFDTHPSSQIAESFGWLLSMISAKIDKEQINPDCAIKVIQNLVMDSFERISTSLPSIIYKIDDVSEFSHYELINVLSNIINSTFSSESQFIDLLSLGYGKKNIGHLPKMQFKNRNDSIYDLFTGYCTNPLVLSFTKPAIGYEQSLLDEVISELTNSIQYPISFVSISLYTMMKSLKKIKHFVNSNEYLSLKKFLIVKSSIKEVLIDSELSSSICVPSLKTANSTATNGLALVVDNLNSCSSRKRPPAFYPADFIKPRKKSVSGSTSLPNKRPQSPKPVNNNLYEINELAETDKVVPT</sequence>
<comment type="caution">
    <text evidence="3">The sequence shown here is derived from an EMBL/GenBank/DDBJ whole genome shotgun (WGS) entry which is preliminary data.</text>
</comment>
<feature type="compositionally biased region" description="Low complexity" evidence="1">
    <location>
        <begin position="562"/>
        <end position="572"/>
    </location>
</feature>
<dbReference type="GO" id="GO:0070390">
    <property type="term" value="C:transcription export complex 2"/>
    <property type="evidence" value="ECO:0007669"/>
    <property type="project" value="TreeGrafter"/>
</dbReference>
<feature type="region of interest" description="Disordered" evidence="1">
    <location>
        <begin position="530"/>
        <end position="585"/>
    </location>
</feature>
<feature type="compositionally biased region" description="Polar residues" evidence="1">
    <location>
        <begin position="573"/>
        <end position="585"/>
    </location>
</feature>
<name>A0A1R1YR27_9FUNG</name>
<reference evidence="4" key="1">
    <citation type="submission" date="2017-01" db="EMBL/GenBank/DDBJ databases">
        <authorList>
            <person name="Wang Y."/>
            <person name="White M."/>
            <person name="Kvist S."/>
            <person name="Moncalvo J.-M."/>
        </authorList>
    </citation>
    <scope>NUCLEOTIDE SEQUENCE [LARGE SCALE GENOMIC DNA]</scope>
    <source>
        <strain evidence="4">ID-206-W2</strain>
    </source>
</reference>
<gene>
    <name evidence="3" type="ORF">AYI69_g1147</name>
</gene>
<accession>A0A1R1YR27</accession>
<dbReference type="InterPro" id="IPR045107">
    <property type="entry name" value="SAC3/GANP/THP3"/>
</dbReference>
<dbReference type="EMBL" id="LSSM01000305">
    <property type="protein sequence ID" value="OMJ29358.1"/>
    <property type="molecule type" value="Genomic_DNA"/>
</dbReference>
<dbReference type="Pfam" id="PF03399">
    <property type="entry name" value="SAC3_GANP"/>
    <property type="match status" value="1"/>
</dbReference>
<dbReference type="Proteomes" id="UP000187429">
    <property type="component" value="Unassembled WGS sequence"/>
</dbReference>
<feature type="compositionally biased region" description="Polar residues" evidence="1">
    <location>
        <begin position="1335"/>
        <end position="1355"/>
    </location>
</feature>
<protein>
    <submittedName>
        <fullName evidence="3">SAC3 family protein 1</fullName>
    </submittedName>
</protein>
<feature type="region of interest" description="Disordered" evidence="1">
    <location>
        <begin position="1332"/>
        <end position="1355"/>
    </location>
</feature>
<dbReference type="GO" id="GO:0006406">
    <property type="term" value="P:mRNA export from nucleus"/>
    <property type="evidence" value="ECO:0007669"/>
    <property type="project" value="TreeGrafter"/>
</dbReference>
<proteinExistence type="predicted"/>
<dbReference type="PANTHER" id="PTHR12436:SF3">
    <property type="entry name" value="GERMINAL-CENTER ASSOCIATED NUCLEAR PROTEIN"/>
    <property type="match status" value="1"/>
</dbReference>
<dbReference type="Gene3D" id="1.25.40.990">
    <property type="match status" value="1"/>
</dbReference>
<dbReference type="GO" id="GO:0005737">
    <property type="term" value="C:cytoplasm"/>
    <property type="evidence" value="ECO:0007669"/>
    <property type="project" value="TreeGrafter"/>
</dbReference>
<keyword evidence="4" id="KW-1185">Reference proteome</keyword>
<feature type="compositionally biased region" description="Polar residues" evidence="1">
    <location>
        <begin position="538"/>
        <end position="553"/>
    </location>
</feature>
<evidence type="ECO:0000313" key="3">
    <source>
        <dbReference type="EMBL" id="OMJ29358.1"/>
    </source>
</evidence>
<dbReference type="PANTHER" id="PTHR12436">
    <property type="entry name" value="80 KDA MCM3-ASSOCIATED PROTEIN"/>
    <property type="match status" value="1"/>
</dbReference>